<reference evidence="1 3" key="1">
    <citation type="journal article" date="2011" name="Nature">
        <title>The Medicago genome provides insight into the evolution of rhizobial symbioses.</title>
        <authorList>
            <person name="Young N.D."/>
            <person name="Debelle F."/>
            <person name="Oldroyd G.E."/>
            <person name="Geurts R."/>
            <person name="Cannon S.B."/>
            <person name="Udvardi M.K."/>
            <person name="Benedito V.A."/>
            <person name="Mayer K.F."/>
            <person name="Gouzy J."/>
            <person name="Schoof H."/>
            <person name="Van de Peer Y."/>
            <person name="Proost S."/>
            <person name="Cook D.R."/>
            <person name="Meyers B.C."/>
            <person name="Spannagl M."/>
            <person name="Cheung F."/>
            <person name="De Mita S."/>
            <person name="Krishnakumar V."/>
            <person name="Gundlach H."/>
            <person name="Zhou S."/>
            <person name="Mudge J."/>
            <person name="Bharti A.K."/>
            <person name="Murray J.D."/>
            <person name="Naoumkina M.A."/>
            <person name="Rosen B."/>
            <person name="Silverstein K.A."/>
            <person name="Tang H."/>
            <person name="Rombauts S."/>
            <person name="Zhao P.X."/>
            <person name="Zhou P."/>
            <person name="Barbe V."/>
            <person name="Bardou P."/>
            <person name="Bechner M."/>
            <person name="Bellec A."/>
            <person name="Berger A."/>
            <person name="Berges H."/>
            <person name="Bidwell S."/>
            <person name="Bisseling T."/>
            <person name="Choisne N."/>
            <person name="Couloux A."/>
            <person name="Denny R."/>
            <person name="Deshpande S."/>
            <person name="Dai X."/>
            <person name="Doyle J.J."/>
            <person name="Dudez A.M."/>
            <person name="Farmer A.D."/>
            <person name="Fouteau S."/>
            <person name="Franken C."/>
            <person name="Gibelin C."/>
            <person name="Gish J."/>
            <person name="Goldstein S."/>
            <person name="Gonzalez A.J."/>
            <person name="Green P.J."/>
            <person name="Hallab A."/>
            <person name="Hartog M."/>
            <person name="Hua A."/>
            <person name="Humphray S.J."/>
            <person name="Jeong D.H."/>
            <person name="Jing Y."/>
            <person name="Jocker A."/>
            <person name="Kenton S.M."/>
            <person name="Kim D.J."/>
            <person name="Klee K."/>
            <person name="Lai H."/>
            <person name="Lang C."/>
            <person name="Lin S."/>
            <person name="Macmil S.L."/>
            <person name="Magdelenat G."/>
            <person name="Matthews L."/>
            <person name="McCorrison J."/>
            <person name="Monaghan E.L."/>
            <person name="Mun J.H."/>
            <person name="Najar F.Z."/>
            <person name="Nicholson C."/>
            <person name="Noirot C."/>
            <person name="O'Bleness M."/>
            <person name="Paule C.R."/>
            <person name="Poulain J."/>
            <person name="Prion F."/>
            <person name="Qin B."/>
            <person name="Qu C."/>
            <person name="Retzel E.F."/>
            <person name="Riddle C."/>
            <person name="Sallet E."/>
            <person name="Samain S."/>
            <person name="Samson N."/>
            <person name="Sanders I."/>
            <person name="Saurat O."/>
            <person name="Scarpelli C."/>
            <person name="Schiex T."/>
            <person name="Segurens B."/>
            <person name="Severin A.J."/>
            <person name="Sherrier D.J."/>
            <person name="Shi R."/>
            <person name="Sims S."/>
            <person name="Singer S.R."/>
            <person name="Sinharoy S."/>
            <person name="Sterck L."/>
            <person name="Viollet A."/>
            <person name="Wang B.B."/>
            <person name="Wang K."/>
            <person name="Wang M."/>
            <person name="Wang X."/>
            <person name="Warfsmann J."/>
            <person name="Weissenbach J."/>
            <person name="White D.D."/>
            <person name="White J.D."/>
            <person name="Wiley G.B."/>
            <person name="Wincker P."/>
            <person name="Xing Y."/>
            <person name="Yang L."/>
            <person name="Yao Z."/>
            <person name="Ying F."/>
            <person name="Zhai J."/>
            <person name="Zhou L."/>
            <person name="Zuber A."/>
            <person name="Denarie J."/>
            <person name="Dixon R.A."/>
            <person name="May G.D."/>
            <person name="Schwartz D.C."/>
            <person name="Rogers J."/>
            <person name="Quetier F."/>
            <person name="Town C.D."/>
            <person name="Roe B.A."/>
        </authorList>
    </citation>
    <scope>NUCLEOTIDE SEQUENCE [LARGE SCALE GENOMIC DNA]</scope>
    <source>
        <strain evidence="1">A17</strain>
        <strain evidence="2 3">cv. Jemalong A17</strain>
    </source>
</reference>
<evidence type="ECO:0000313" key="2">
    <source>
        <dbReference type="EnsemblPlants" id="AES68397"/>
    </source>
</evidence>
<proteinExistence type="predicted"/>
<dbReference type="Proteomes" id="UP000002051">
    <property type="component" value="Chromosome 3"/>
</dbReference>
<reference evidence="1 3" key="2">
    <citation type="journal article" date="2014" name="BMC Genomics">
        <title>An improved genome release (version Mt4.0) for the model legume Medicago truncatula.</title>
        <authorList>
            <person name="Tang H."/>
            <person name="Krishnakumar V."/>
            <person name="Bidwell S."/>
            <person name="Rosen B."/>
            <person name="Chan A."/>
            <person name="Zhou S."/>
            <person name="Gentzbittel L."/>
            <person name="Childs K.L."/>
            <person name="Yandell M."/>
            <person name="Gundlach H."/>
            <person name="Mayer K.F."/>
            <person name="Schwartz D.C."/>
            <person name="Town C.D."/>
        </authorList>
    </citation>
    <scope>GENOME REANNOTATION</scope>
    <source>
        <strain evidence="2 3">cv. Jemalong A17</strain>
    </source>
</reference>
<accession>G7IVC4</accession>
<protein>
    <submittedName>
        <fullName evidence="1 2">Uncharacterized protein</fullName>
    </submittedName>
</protein>
<dbReference type="EMBL" id="CM001219">
    <property type="protein sequence ID" value="AES68397.1"/>
    <property type="molecule type" value="Genomic_DNA"/>
</dbReference>
<dbReference type="HOGENOM" id="CLU_2349930_0_0_1"/>
<name>G7IVC4_MEDTR</name>
<evidence type="ECO:0000313" key="1">
    <source>
        <dbReference type="EMBL" id="AES68397.1"/>
    </source>
</evidence>
<dbReference type="PaxDb" id="3880-AES68397"/>
<evidence type="ECO:0000313" key="3">
    <source>
        <dbReference type="Proteomes" id="UP000002051"/>
    </source>
</evidence>
<sequence length="97" mass="10108">MRPLIGCVKLNCDCAWKRSDTLGGCGWLLRDSDGTSECQNIKENELVGGVAGGGFGGGSDVKRKLLYSGNCGGVVGDYGGCSDLKSEGDSKRMESQP</sequence>
<keyword evidence="3" id="KW-1185">Reference proteome</keyword>
<organism evidence="1 3">
    <name type="scientific">Medicago truncatula</name>
    <name type="common">Barrel medic</name>
    <name type="synonym">Medicago tribuloides</name>
    <dbReference type="NCBI Taxonomy" id="3880"/>
    <lineage>
        <taxon>Eukaryota</taxon>
        <taxon>Viridiplantae</taxon>
        <taxon>Streptophyta</taxon>
        <taxon>Embryophyta</taxon>
        <taxon>Tracheophyta</taxon>
        <taxon>Spermatophyta</taxon>
        <taxon>Magnoliopsida</taxon>
        <taxon>eudicotyledons</taxon>
        <taxon>Gunneridae</taxon>
        <taxon>Pentapetalae</taxon>
        <taxon>rosids</taxon>
        <taxon>fabids</taxon>
        <taxon>Fabales</taxon>
        <taxon>Fabaceae</taxon>
        <taxon>Papilionoideae</taxon>
        <taxon>50 kb inversion clade</taxon>
        <taxon>NPAAA clade</taxon>
        <taxon>Hologalegina</taxon>
        <taxon>IRL clade</taxon>
        <taxon>Trifolieae</taxon>
        <taxon>Medicago</taxon>
    </lineage>
</organism>
<reference evidence="2" key="3">
    <citation type="submission" date="2015-04" db="UniProtKB">
        <authorList>
            <consortium name="EnsemblPlants"/>
        </authorList>
    </citation>
    <scope>IDENTIFICATION</scope>
    <source>
        <strain evidence="2">cv. Jemalong A17</strain>
    </source>
</reference>
<dbReference type="EnsemblPlants" id="AES68397">
    <property type="protein sequence ID" value="AES68397"/>
    <property type="gene ID" value="MTR_3g007780"/>
</dbReference>
<dbReference type="AlphaFoldDB" id="G7IVC4"/>
<gene>
    <name evidence="1" type="ordered locus">MTR_3g007780</name>
</gene>